<feature type="region of interest" description="Disordered" evidence="1">
    <location>
        <begin position="44"/>
        <end position="103"/>
    </location>
</feature>
<dbReference type="Gramene" id="OGLUM12G06680.1">
    <property type="protein sequence ID" value="OGLUM12G06680.1"/>
    <property type="gene ID" value="OGLUM12G06680"/>
</dbReference>
<dbReference type="EnsemblPlants" id="OGLUM12G06680.1">
    <property type="protein sequence ID" value="OGLUM12G06680.1"/>
    <property type="gene ID" value="OGLUM12G06680"/>
</dbReference>
<reference evidence="2" key="2">
    <citation type="submission" date="2018-05" db="EMBL/GenBank/DDBJ databases">
        <title>OgluRS3 (Oryza glumaepatula Reference Sequence Version 3).</title>
        <authorList>
            <person name="Zhang J."/>
            <person name="Kudrna D."/>
            <person name="Lee S."/>
            <person name="Talag J."/>
            <person name="Welchert J."/>
            <person name="Wing R.A."/>
        </authorList>
    </citation>
    <scope>NUCLEOTIDE SEQUENCE [LARGE SCALE GENOMIC DNA]</scope>
</reference>
<evidence type="ECO:0000313" key="3">
    <source>
        <dbReference type="Proteomes" id="UP000026961"/>
    </source>
</evidence>
<dbReference type="Proteomes" id="UP000026961">
    <property type="component" value="Chromosome 12"/>
</dbReference>
<reference evidence="2" key="1">
    <citation type="submission" date="2015-04" db="UniProtKB">
        <authorList>
            <consortium name="EnsemblPlants"/>
        </authorList>
    </citation>
    <scope>IDENTIFICATION</scope>
</reference>
<sequence>MSSSFAFAFAAHMDTVMTPLPSYEAHCASVVYTVCPCFAVASSAARPPDGTTSQPAAPAAGRSSSCASSGRSMARTSYTNGQWFGEKNSAPIRCNDGDTAWLA</sequence>
<name>A0A0E0BQ69_9ORYZ</name>
<proteinExistence type="predicted"/>
<dbReference type="HOGENOM" id="CLU_2267962_0_0_1"/>
<dbReference type="AlphaFoldDB" id="A0A0E0BQ69"/>
<evidence type="ECO:0000313" key="2">
    <source>
        <dbReference type="EnsemblPlants" id="OGLUM12G06680.1"/>
    </source>
</evidence>
<keyword evidence="3" id="KW-1185">Reference proteome</keyword>
<evidence type="ECO:0000256" key="1">
    <source>
        <dbReference type="SAM" id="MobiDB-lite"/>
    </source>
</evidence>
<protein>
    <submittedName>
        <fullName evidence="2">Uncharacterized protein</fullName>
    </submittedName>
</protein>
<feature type="compositionally biased region" description="Low complexity" evidence="1">
    <location>
        <begin position="55"/>
        <end position="74"/>
    </location>
</feature>
<accession>A0A0E0BQ69</accession>
<organism evidence="2">
    <name type="scientific">Oryza glumipatula</name>
    <dbReference type="NCBI Taxonomy" id="40148"/>
    <lineage>
        <taxon>Eukaryota</taxon>
        <taxon>Viridiplantae</taxon>
        <taxon>Streptophyta</taxon>
        <taxon>Embryophyta</taxon>
        <taxon>Tracheophyta</taxon>
        <taxon>Spermatophyta</taxon>
        <taxon>Magnoliopsida</taxon>
        <taxon>Liliopsida</taxon>
        <taxon>Poales</taxon>
        <taxon>Poaceae</taxon>
        <taxon>BOP clade</taxon>
        <taxon>Oryzoideae</taxon>
        <taxon>Oryzeae</taxon>
        <taxon>Oryzinae</taxon>
        <taxon>Oryza</taxon>
    </lineage>
</organism>